<dbReference type="AlphaFoldDB" id="A0A941GW67"/>
<evidence type="ECO:0000256" key="1">
    <source>
        <dbReference type="SAM" id="SignalP"/>
    </source>
</evidence>
<accession>A0A941GW67</accession>
<dbReference type="Proteomes" id="UP000767446">
    <property type="component" value="Unassembled WGS sequence"/>
</dbReference>
<evidence type="ECO:0000313" key="2">
    <source>
        <dbReference type="EMBL" id="MBR8828588.1"/>
    </source>
</evidence>
<feature type="signal peptide" evidence="1">
    <location>
        <begin position="1"/>
        <end position="33"/>
    </location>
</feature>
<gene>
    <name evidence="2" type="ORF">DSM107014_11935</name>
</gene>
<evidence type="ECO:0000313" key="3">
    <source>
        <dbReference type="Proteomes" id="UP000767446"/>
    </source>
</evidence>
<sequence>MQSLLSRAMGITALASLPAALMAMIMPHSPAVAGNGFETCVSQLYNTGIGADQAAGACADALIPRELSACVRNIQGNTQVNGETALEACLRTRRPVELAQCVRDINRILPKEESASDEPVLLAVDTCRRSILPQRHAQCVVGLSRELQQLSPVDAMATCISAEDFPRDLFPSYTE</sequence>
<feature type="chain" id="PRO_5037488710" evidence="1">
    <location>
        <begin position="34"/>
        <end position="175"/>
    </location>
</feature>
<name>A0A941GW67_9CHRO</name>
<comment type="caution">
    <text evidence="2">The sequence shown here is derived from an EMBL/GenBank/DDBJ whole genome shotgun (WGS) entry which is preliminary data.</text>
</comment>
<organism evidence="2 3">
    <name type="scientific">Gomphosphaeria aponina SAG 52.96 = DSM 107014</name>
    <dbReference type="NCBI Taxonomy" id="1521640"/>
    <lineage>
        <taxon>Bacteria</taxon>
        <taxon>Bacillati</taxon>
        <taxon>Cyanobacteriota</taxon>
        <taxon>Cyanophyceae</taxon>
        <taxon>Oscillatoriophycideae</taxon>
        <taxon>Chroococcales</taxon>
        <taxon>Gomphosphaeriaceae</taxon>
        <taxon>Gomphosphaeria</taxon>
    </lineage>
</organism>
<reference evidence="2" key="1">
    <citation type="submission" date="2021-02" db="EMBL/GenBank/DDBJ databases">
        <title>Metagenome analyses of Stigonema ocellatum DSM 106950, Chlorogloea purpurea SAG 13.99 and Gomphosphaeria aponina DSM 107014.</title>
        <authorList>
            <person name="Marter P."/>
            <person name="Huang S."/>
        </authorList>
    </citation>
    <scope>NUCLEOTIDE SEQUENCE</scope>
    <source>
        <strain evidence="2">JP213</strain>
    </source>
</reference>
<protein>
    <submittedName>
        <fullName evidence="2">Uncharacterized protein</fullName>
    </submittedName>
</protein>
<dbReference type="EMBL" id="JADQBC010000077">
    <property type="protein sequence ID" value="MBR8828588.1"/>
    <property type="molecule type" value="Genomic_DNA"/>
</dbReference>
<proteinExistence type="predicted"/>
<keyword evidence="1" id="KW-0732">Signal</keyword>